<feature type="compositionally biased region" description="Polar residues" evidence="5">
    <location>
        <begin position="449"/>
        <end position="464"/>
    </location>
</feature>
<feature type="region of interest" description="Disordered" evidence="5">
    <location>
        <begin position="278"/>
        <end position="301"/>
    </location>
</feature>
<keyword evidence="2 6" id="KW-0812">Transmembrane</keyword>
<dbReference type="InterPro" id="IPR018571">
    <property type="entry name" value="Membrane_anchor_Opy2_N"/>
</dbReference>
<accession>A0A5N6L1V9</accession>
<reference evidence="8 9" key="1">
    <citation type="submission" date="2019-06" db="EMBL/GenBank/DDBJ databases">
        <title>A chromosomal-level reference genome of Carpinus fangiana (Coryloideae, Betulaceae).</title>
        <authorList>
            <person name="Yang X."/>
            <person name="Wang Z."/>
            <person name="Zhang L."/>
            <person name="Hao G."/>
            <person name="Liu J."/>
            <person name="Yang Y."/>
        </authorList>
    </citation>
    <scope>NUCLEOTIDE SEQUENCE [LARGE SCALE GENOMIC DNA]</scope>
    <source>
        <strain evidence="8">Cfa_2016G</strain>
        <tissue evidence="8">Leaf</tissue>
    </source>
</reference>
<evidence type="ECO:0000313" key="8">
    <source>
        <dbReference type="EMBL" id="KAB8576207.1"/>
    </source>
</evidence>
<proteinExistence type="predicted"/>
<dbReference type="Pfam" id="PF09463">
    <property type="entry name" value="Opy2"/>
    <property type="match status" value="1"/>
</dbReference>
<organism evidence="8 9">
    <name type="scientific">Carpinus fangiana</name>
    <dbReference type="NCBI Taxonomy" id="176857"/>
    <lineage>
        <taxon>Eukaryota</taxon>
        <taxon>Viridiplantae</taxon>
        <taxon>Streptophyta</taxon>
        <taxon>Embryophyta</taxon>
        <taxon>Tracheophyta</taxon>
        <taxon>Spermatophyta</taxon>
        <taxon>Magnoliopsida</taxon>
        <taxon>eudicotyledons</taxon>
        <taxon>Gunneridae</taxon>
        <taxon>Pentapetalae</taxon>
        <taxon>rosids</taxon>
        <taxon>fabids</taxon>
        <taxon>Fagales</taxon>
        <taxon>Betulaceae</taxon>
        <taxon>Carpinus</taxon>
    </lineage>
</organism>
<evidence type="ECO:0000256" key="5">
    <source>
        <dbReference type="SAM" id="MobiDB-lite"/>
    </source>
</evidence>
<dbReference type="EMBL" id="VIBQ01000066">
    <property type="protein sequence ID" value="KAB8576207.1"/>
    <property type="molecule type" value="Genomic_DNA"/>
</dbReference>
<feature type="compositionally biased region" description="Low complexity" evidence="5">
    <location>
        <begin position="436"/>
        <end position="448"/>
    </location>
</feature>
<evidence type="ECO:0000313" key="9">
    <source>
        <dbReference type="Proteomes" id="UP000327013"/>
    </source>
</evidence>
<feature type="transmembrane region" description="Helical" evidence="6">
    <location>
        <begin position="177"/>
        <end position="199"/>
    </location>
</feature>
<comment type="subcellular location">
    <subcellularLocation>
        <location evidence="1">Membrane</location>
        <topology evidence="1">Multi-pass membrane protein</topology>
    </subcellularLocation>
</comment>
<feature type="transmembrane region" description="Helical" evidence="6">
    <location>
        <begin position="44"/>
        <end position="62"/>
    </location>
</feature>
<keyword evidence="4 6" id="KW-0472">Membrane</keyword>
<sequence>MAGSYLMFHWVQGVPFEFNAGAYDNLNMWEQIDDGEQYTPTKKFLLSVPIILFLVSTHYTHYDLTYFTINLLATLAVVIPKLPAATVPLVRQAPVLTRPVCLMLTDLGVEDTFRTLFRRCVACPDTAPACPDCADDEWCTAVSPTCSQCAYRTCVKSVDTGAVNTGSNAPSSSGTNIGAVVGGVIGGIAAIALVTFIIWRFCIKSRRNVADEWIEPEKDGNSQWDARAQARASTHTVGSLASTVMTRASNVIQIAFIPGIEGRDNAEHVPPVPAVPMNTNDHNSPSSSYHNIPQDSPHSTGQDHYFMPRGSTYSGFTDDSNVRYSQATSIAPSLMTRNSMAPSISPSLQRQSVASTIFGDGNATAVGPAQTAYRGRANVVSVKPGSASGPGGAFVPDMPSIDLSKYGQAATAHQQSATQMPVLKVNGATLIEDNASSHSSNKSSALASPQEQSSAQEPARSSSHIAAQIQAATMRASKQPEHGGLGGIKRDPSPFSDENEVTTPKLE</sequence>
<gene>
    <name evidence="8" type="ORF">FH972_025735</name>
</gene>
<evidence type="ECO:0000259" key="7">
    <source>
        <dbReference type="Pfam" id="PF09463"/>
    </source>
</evidence>
<dbReference type="Pfam" id="PF04061">
    <property type="entry name" value="ORMDL"/>
    <property type="match status" value="1"/>
</dbReference>
<evidence type="ECO:0000256" key="4">
    <source>
        <dbReference type="ARBA" id="ARBA00023136"/>
    </source>
</evidence>
<evidence type="ECO:0000256" key="3">
    <source>
        <dbReference type="ARBA" id="ARBA00022989"/>
    </source>
</evidence>
<protein>
    <recommendedName>
        <fullName evidence="7">Membrane anchor Opy2 N-terminal domain-containing protein</fullName>
    </recommendedName>
</protein>
<dbReference type="InterPro" id="IPR007203">
    <property type="entry name" value="ORMDL"/>
</dbReference>
<evidence type="ECO:0000256" key="2">
    <source>
        <dbReference type="ARBA" id="ARBA00022692"/>
    </source>
</evidence>
<dbReference type="GO" id="GO:0005789">
    <property type="term" value="C:endoplasmic reticulum membrane"/>
    <property type="evidence" value="ECO:0007669"/>
    <property type="project" value="InterPro"/>
</dbReference>
<evidence type="ECO:0000256" key="6">
    <source>
        <dbReference type="SAM" id="Phobius"/>
    </source>
</evidence>
<evidence type="ECO:0000256" key="1">
    <source>
        <dbReference type="ARBA" id="ARBA00004141"/>
    </source>
</evidence>
<dbReference type="PANTHER" id="PTHR12665">
    <property type="entry name" value="ORMDL PROTEINS"/>
    <property type="match status" value="1"/>
</dbReference>
<keyword evidence="3 6" id="KW-1133">Transmembrane helix</keyword>
<dbReference type="AlphaFoldDB" id="A0A5N6L1V9"/>
<dbReference type="OrthoDB" id="1697118at2759"/>
<feature type="region of interest" description="Disordered" evidence="5">
    <location>
        <begin position="434"/>
        <end position="507"/>
    </location>
</feature>
<feature type="domain" description="Membrane anchor Opy2 N-terminal" evidence="7">
    <location>
        <begin position="120"/>
        <end position="154"/>
    </location>
</feature>
<dbReference type="Proteomes" id="UP000327013">
    <property type="component" value="Unassembled WGS sequence"/>
</dbReference>
<keyword evidence="9" id="KW-1185">Reference proteome</keyword>
<name>A0A5N6L1V9_9ROSI</name>
<comment type="caution">
    <text evidence="8">The sequence shown here is derived from an EMBL/GenBank/DDBJ whole genome shotgun (WGS) entry which is preliminary data.</text>
</comment>